<dbReference type="Proteomes" id="UP000002247">
    <property type="component" value="Chromosome"/>
</dbReference>
<evidence type="ECO:0000256" key="2">
    <source>
        <dbReference type="ARBA" id="ARBA00023125"/>
    </source>
</evidence>
<dbReference type="GO" id="GO:0003677">
    <property type="term" value="F:DNA binding"/>
    <property type="evidence" value="ECO:0007669"/>
    <property type="project" value="UniProtKB-UniRule"/>
</dbReference>
<evidence type="ECO:0000256" key="5">
    <source>
        <dbReference type="SAM" id="MobiDB-lite"/>
    </source>
</evidence>
<dbReference type="InterPro" id="IPR010998">
    <property type="entry name" value="Integrase_recombinase_N"/>
</dbReference>
<evidence type="ECO:0000256" key="3">
    <source>
        <dbReference type="ARBA" id="ARBA00023172"/>
    </source>
</evidence>
<dbReference type="GO" id="GO:0006310">
    <property type="term" value="P:DNA recombination"/>
    <property type="evidence" value="ECO:0007669"/>
    <property type="project" value="UniProtKB-KW"/>
</dbReference>
<dbReference type="InterPro" id="IPR002104">
    <property type="entry name" value="Integrase_catalytic"/>
</dbReference>
<feature type="region of interest" description="Disordered" evidence="5">
    <location>
        <begin position="33"/>
        <end position="54"/>
    </location>
</feature>
<evidence type="ECO:0000313" key="9">
    <source>
        <dbReference type="Proteomes" id="UP000002247"/>
    </source>
</evidence>
<evidence type="ECO:0000256" key="4">
    <source>
        <dbReference type="PROSITE-ProRule" id="PRU01248"/>
    </source>
</evidence>
<feature type="compositionally biased region" description="Basic and acidic residues" evidence="5">
    <location>
        <begin position="33"/>
        <end position="44"/>
    </location>
</feature>
<dbReference type="PROSITE" id="PS51898">
    <property type="entry name" value="TYR_RECOMBINASE"/>
    <property type="match status" value="1"/>
</dbReference>
<dbReference type="PROSITE" id="PS51900">
    <property type="entry name" value="CB"/>
    <property type="match status" value="1"/>
</dbReference>
<dbReference type="HOGENOM" id="CLU_027562_17_5_11"/>
<dbReference type="eggNOG" id="COG0582">
    <property type="taxonomic scope" value="Bacteria"/>
</dbReference>
<dbReference type="OrthoDB" id="1822491at2"/>
<sequence>MESAASRMPVRRNRRSGVEDLWFKKEKVRKIDPESGKETWEKVPNKRHGRGKRWRANYVDDSGDQKTRAFDTKQEAQKWLDGIMSTLVQGTYVDPKVASMTVGKWCDQWIEGYSVHRSGTVRSAKTHIAKIKESFDTKPLNEVRPSAVKAWLADLKKQGLADSYVYALHSRLSQILGDAVYDGVLARNPCSRKTAPPMGKPKCYVATTEQIWGLYEAVPRSIKSAILLGAFAGLRVAEVSGALRTDMDFIKRVFNPARQWEDEPLKTETSATPVPVSEEFVMLLSTTILPGEHTHLVVNDHGEPVPPWQIERAIRDARESGLVDLPETFTFHDLRHYNASWLIASGADIKTVQARVRHASAKTTLDVYGHLWPDADESSRTAMSAILSERIDTAYGTAYPMHTGAAK</sequence>
<dbReference type="InterPro" id="IPR044068">
    <property type="entry name" value="CB"/>
</dbReference>
<name>D6ZE10_SEGRD</name>
<dbReference type="Pfam" id="PF00589">
    <property type="entry name" value="Phage_integrase"/>
    <property type="match status" value="1"/>
</dbReference>
<feature type="domain" description="Tyr recombinase" evidence="6">
    <location>
        <begin position="201"/>
        <end position="383"/>
    </location>
</feature>
<dbReference type="AlphaFoldDB" id="D6ZE10"/>
<proteinExistence type="inferred from homology"/>
<comment type="similarity">
    <text evidence="1">Belongs to the 'phage' integrase family.</text>
</comment>
<dbReference type="Gene3D" id="1.10.443.10">
    <property type="entry name" value="Intergrase catalytic core"/>
    <property type="match status" value="1"/>
</dbReference>
<dbReference type="PANTHER" id="PTHR30349">
    <property type="entry name" value="PHAGE INTEGRASE-RELATED"/>
    <property type="match status" value="1"/>
</dbReference>
<dbReference type="STRING" id="640132.Srot_0811"/>
<dbReference type="GO" id="GO:0015074">
    <property type="term" value="P:DNA integration"/>
    <property type="evidence" value="ECO:0007669"/>
    <property type="project" value="InterPro"/>
</dbReference>
<evidence type="ECO:0000313" key="8">
    <source>
        <dbReference type="EMBL" id="ADG97290.1"/>
    </source>
</evidence>
<feature type="compositionally biased region" description="Basic residues" evidence="5">
    <location>
        <begin position="45"/>
        <end position="54"/>
    </location>
</feature>
<reference evidence="8 9" key="1">
    <citation type="journal article" date="2010" name="Stand. Genomic Sci.">
        <title>Complete genome sequence of Segniliparus rotundus type strain (CDC 1076).</title>
        <authorList>
            <person name="Sikorski J."/>
            <person name="Lapidus A."/>
            <person name="Copeland A."/>
            <person name="Misra M."/>
            <person name="Glavina Del Rio T."/>
            <person name="Nolan M."/>
            <person name="Lucas S."/>
            <person name="Chen F."/>
            <person name="Tice H."/>
            <person name="Cheng J.F."/>
            <person name="Jando M."/>
            <person name="Schneider S."/>
            <person name="Bruce D."/>
            <person name="Goodwin L."/>
            <person name="Pitluck S."/>
            <person name="Liolios K."/>
            <person name="Mikhailova N."/>
            <person name="Pati A."/>
            <person name="Ivanova N."/>
            <person name="Mavromatis K."/>
            <person name="Chen A."/>
            <person name="Palaniappan K."/>
            <person name="Chertkov O."/>
            <person name="Land M."/>
            <person name="Hauser L."/>
            <person name="Chang Y.J."/>
            <person name="Jeffries C.D."/>
            <person name="Brettin T."/>
            <person name="Detter J.C."/>
            <person name="Han C."/>
            <person name="Rohde M."/>
            <person name="Goker M."/>
            <person name="Bristow J."/>
            <person name="Eisen J.A."/>
            <person name="Markowitz V."/>
            <person name="Hugenholtz P."/>
            <person name="Kyrpides N.C."/>
            <person name="Klenk H.P."/>
        </authorList>
    </citation>
    <scope>NUCLEOTIDE SEQUENCE [LARGE SCALE GENOMIC DNA]</scope>
    <source>
        <strain evidence="9">ATCC BAA-972 / CDC 1076 / CIP 108378 / DSM 44985 / JCM 13578</strain>
    </source>
</reference>
<dbReference type="InterPro" id="IPR013762">
    <property type="entry name" value="Integrase-like_cat_sf"/>
</dbReference>
<dbReference type="EMBL" id="CP001958">
    <property type="protein sequence ID" value="ADG97290.1"/>
    <property type="molecule type" value="Genomic_DNA"/>
</dbReference>
<keyword evidence="2 4" id="KW-0238">DNA-binding</keyword>
<dbReference type="PANTHER" id="PTHR30349:SF64">
    <property type="entry name" value="PROPHAGE INTEGRASE INTD-RELATED"/>
    <property type="match status" value="1"/>
</dbReference>
<protein>
    <submittedName>
        <fullName evidence="8">Integrase family protein</fullName>
    </submittedName>
</protein>
<dbReference type="KEGG" id="srt:Srot_0811"/>
<accession>D6ZE10</accession>
<feature type="domain" description="Core-binding (CB)" evidence="7">
    <location>
        <begin position="100"/>
        <end position="180"/>
    </location>
</feature>
<evidence type="ECO:0000259" key="6">
    <source>
        <dbReference type="PROSITE" id="PS51898"/>
    </source>
</evidence>
<keyword evidence="3" id="KW-0233">DNA recombination</keyword>
<dbReference type="SUPFAM" id="SSF56349">
    <property type="entry name" value="DNA breaking-rejoining enzymes"/>
    <property type="match status" value="1"/>
</dbReference>
<dbReference type="Gene3D" id="1.10.150.130">
    <property type="match status" value="1"/>
</dbReference>
<keyword evidence="9" id="KW-1185">Reference proteome</keyword>
<evidence type="ECO:0000259" key="7">
    <source>
        <dbReference type="PROSITE" id="PS51900"/>
    </source>
</evidence>
<evidence type="ECO:0000256" key="1">
    <source>
        <dbReference type="ARBA" id="ARBA00008857"/>
    </source>
</evidence>
<dbReference type="InterPro" id="IPR050090">
    <property type="entry name" value="Tyrosine_recombinase_XerCD"/>
</dbReference>
<organism evidence="8 9">
    <name type="scientific">Segniliparus rotundus (strain ATCC BAA-972 / CDC 1076 / CIP 108378 / DSM 44985 / JCM 13578)</name>
    <dbReference type="NCBI Taxonomy" id="640132"/>
    <lineage>
        <taxon>Bacteria</taxon>
        <taxon>Bacillati</taxon>
        <taxon>Actinomycetota</taxon>
        <taxon>Actinomycetes</taxon>
        <taxon>Mycobacteriales</taxon>
        <taxon>Segniliparaceae</taxon>
        <taxon>Segniliparus</taxon>
    </lineage>
</organism>
<gene>
    <name evidence="8" type="ordered locus">Srot_0811</name>
</gene>
<dbReference type="InterPro" id="IPR011010">
    <property type="entry name" value="DNA_brk_join_enz"/>
</dbReference>